<feature type="domain" description="PGG" evidence="3">
    <location>
        <begin position="558"/>
        <end position="669"/>
    </location>
</feature>
<sequence length="728" mass="83570">MCSPSTALENFEITDPLEKNINFEKHLYKKIRSRQWSDVVDIYRENFDRAHKVIAMLRETALHVAIAHGSEDIVEELLKIIHANKKEFENALKYKNDQGNTPLHVAASTGSLRTCICIAEAEPSMGNELNKEGKSPLFLAALLGRTEIFFHLHSICESHLGTSYYRKEDGETILHCAIKREYWDLAYRILLLHGELAICVDENGILPIHLLAEKPSAFRSGCHLGWWSKIVYYWTPVDVPKKIDTSLKRREHKFPENYQTCFSFIQLLWRWTIIPVGKVCDKGKKADEENPERSNVTLKLRHEGSQSEDQKHYSFWKYCCAPFMIITFVCRGIERILGFGEIKKIKETHRLSNKIMKLCIRHISVEHYFDGGRDPWLTRYDEDEDLSFINSSHQKKSFINSDSDVSKDHKQPQVDKETPILSAAKNGIIEMVERILRRFPMAIHDETSEGKNIVMLAAEYRQTQVYELFCKRHLRIESMFHKLDNRGNSALHLAAKQIELKTGLIPGAALQMQWEIKWYEHIMKSMPRGFLHLPNKDGKTPGDVFMDTHKLLVEEGGKWLSDTSNACSIVAGLFVTVAFNMSTTVPGELDEKGNPRLEKQLAFNIFAISSYISFYSSLLAMIMFLAILTSGNKESSFRSTLPMKLLFALTAFYVSIASTAICFSAAHFFILRQNLKSAAFPAYSWAVLLLICFAISGFPLYFHLTWAIFKRVPHHHQMITPAGFHIKH</sequence>
<dbReference type="Pfam" id="PF12796">
    <property type="entry name" value="Ank_2"/>
    <property type="match status" value="2"/>
</dbReference>
<reference evidence="4" key="2">
    <citation type="submission" date="2021-01" db="UniProtKB">
        <authorList>
            <consortium name="EnsemblPlants"/>
        </authorList>
    </citation>
    <scope>IDENTIFICATION</scope>
</reference>
<dbReference type="OMA" id="NERENNP"/>
<dbReference type="GO" id="GO:0016020">
    <property type="term" value="C:membrane"/>
    <property type="evidence" value="ECO:0007669"/>
    <property type="project" value="TreeGrafter"/>
</dbReference>
<accession>A0A7N2RF75</accession>
<dbReference type="InParanoid" id="A0A7N2RF75"/>
<proteinExistence type="predicted"/>
<keyword evidence="5" id="KW-1185">Reference proteome</keyword>
<organism evidence="4 5">
    <name type="scientific">Quercus lobata</name>
    <name type="common">Valley oak</name>
    <dbReference type="NCBI Taxonomy" id="97700"/>
    <lineage>
        <taxon>Eukaryota</taxon>
        <taxon>Viridiplantae</taxon>
        <taxon>Streptophyta</taxon>
        <taxon>Embryophyta</taxon>
        <taxon>Tracheophyta</taxon>
        <taxon>Spermatophyta</taxon>
        <taxon>Magnoliopsida</taxon>
        <taxon>eudicotyledons</taxon>
        <taxon>Gunneridae</taxon>
        <taxon>Pentapetalae</taxon>
        <taxon>rosids</taxon>
        <taxon>fabids</taxon>
        <taxon>Fagales</taxon>
        <taxon>Fagaceae</taxon>
        <taxon>Quercus</taxon>
    </lineage>
</organism>
<dbReference type="PANTHER" id="PTHR24177:SF103">
    <property type="entry name" value="PGG DOMAIN-CONTAINING PROTEIN"/>
    <property type="match status" value="1"/>
</dbReference>
<feature type="transmembrane region" description="Helical" evidence="2">
    <location>
        <begin position="645"/>
        <end position="670"/>
    </location>
</feature>
<protein>
    <recommendedName>
        <fullName evidence="3">PGG domain-containing protein</fullName>
    </recommendedName>
</protein>
<dbReference type="SMART" id="SM00248">
    <property type="entry name" value="ANK"/>
    <property type="match status" value="6"/>
</dbReference>
<dbReference type="PROSITE" id="PS50088">
    <property type="entry name" value="ANK_REPEAT"/>
    <property type="match status" value="1"/>
</dbReference>
<keyword evidence="2" id="KW-1133">Transmembrane helix</keyword>
<dbReference type="Proteomes" id="UP000594261">
    <property type="component" value="Chromosome 12"/>
</dbReference>
<dbReference type="SUPFAM" id="SSF48403">
    <property type="entry name" value="Ankyrin repeat"/>
    <property type="match status" value="1"/>
</dbReference>
<dbReference type="EnsemblPlants" id="QL12p041961:mrna">
    <property type="protein sequence ID" value="QL12p041961:mrna"/>
    <property type="gene ID" value="QL12p041961"/>
</dbReference>
<dbReference type="AlphaFoldDB" id="A0A7N2RF75"/>
<evidence type="ECO:0000259" key="3">
    <source>
        <dbReference type="Pfam" id="PF13962"/>
    </source>
</evidence>
<dbReference type="InterPro" id="IPR036770">
    <property type="entry name" value="Ankyrin_rpt-contain_sf"/>
</dbReference>
<dbReference type="Gene3D" id="1.25.40.20">
    <property type="entry name" value="Ankyrin repeat-containing domain"/>
    <property type="match status" value="2"/>
</dbReference>
<evidence type="ECO:0000256" key="2">
    <source>
        <dbReference type="SAM" id="Phobius"/>
    </source>
</evidence>
<dbReference type="PANTHER" id="PTHR24177">
    <property type="entry name" value="CASKIN"/>
    <property type="match status" value="1"/>
</dbReference>
<evidence type="ECO:0000313" key="4">
    <source>
        <dbReference type="EnsemblPlants" id="QL12p041961:mrna"/>
    </source>
</evidence>
<feature type="transmembrane region" description="Helical" evidence="2">
    <location>
        <begin position="682"/>
        <end position="709"/>
    </location>
</feature>
<dbReference type="InterPro" id="IPR026961">
    <property type="entry name" value="PGG_dom"/>
</dbReference>
<dbReference type="InterPro" id="IPR002110">
    <property type="entry name" value="Ankyrin_rpt"/>
</dbReference>
<keyword evidence="2" id="KW-0472">Membrane</keyword>
<feature type="transmembrane region" description="Helical" evidence="2">
    <location>
        <begin position="601"/>
        <end position="625"/>
    </location>
</feature>
<dbReference type="Pfam" id="PF13962">
    <property type="entry name" value="PGG"/>
    <property type="match status" value="1"/>
</dbReference>
<dbReference type="EMBL" id="LRBV02000012">
    <property type="status" value="NOT_ANNOTATED_CDS"/>
    <property type="molecule type" value="Genomic_DNA"/>
</dbReference>
<evidence type="ECO:0000256" key="1">
    <source>
        <dbReference type="PROSITE-ProRule" id="PRU00023"/>
    </source>
</evidence>
<keyword evidence="1" id="KW-0040">ANK repeat</keyword>
<feature type="repeat" description="ANK" evidence="1">
    <location>
        <begin position="98"/>
        <end position="134"/>
    </location>
</feature>
<name>A0A7N2RF75_QUELO</name>
<evidence type="ECO:0000313" key="5">
    <source>
        <dbReference type="Proteomes" id="UP000594261"/>
    </source>
</evidence>
<dbReference type="Gramene" id="QL12p041961:mrna">
    <property type="protein sequence ID" value="QL12p041961:mrna"/>
    <property type="gene ID" value="QL12p041961"/>
</dbReference>
<reference evidence="4 5" key="1">
    <citation type="journal article" date="2016" name="G3 (Bethesda)">
        <title>First Draft Assembly and Annotation of the Genome of a California Endemic Oak Quercus lobata Nee (Fagaceae).</title>
        <authorList>
            <person name="Sork V.L."/>
            <person name="Fitz-Gibbon S.T."/>
            <person name="Puiu D."/>
            <person name="Crepeau M."/>
            <person name="Gugger P.F."/>
            <person name="Sherman R."/>
            <person name="Stevens K."/>
            <person name="Langley C.H."/>
            <person name="Pellegrini M."/>
            <person name="Salzberg S.L."/>
        </authorList>
    </citation>
    <scope>NUCLEOTIDE SEQUENCE [LARGE SCALE GENOMIC DNA]</scope>
    <source>
        <strain evidence="4 5">cv. SW786</strain>
    </source>
</reference>
<keyword evidence="2" id="KW-0812">Transmembrane</keyword>